<dbReference type="PANTHER" id="PTHR34215">
    <property type="entry name" value="BLL0784 PROTEIN"/>
    <property type="match status" value="1"/>
</dbReference>
<dbReference type="NCBIfam" id="NF006622">
    <property type="entry name" value="PRK09190.1"/>
    <property type="match status" value="1"/>
</dbReference>
<dbReference type="Pfam" id="PF04296">
    <property type="entry name" value="YlxR"/>
    <property type="match status" value="1"/>
</dbReference>
<dbReference type="InterPro" id="IPR037465">
    <property type="entry name" value="YlxR"/>
</dbReference>
<dbReference type="EMBL" id="LJSX01000001">
    <property type="protein sequence ID" value="KPQ12758.1"/>
    <property type="molecule type" value="Genomic_DNA"/>
</dbReference>
<dbReference type="AlphaFoldDB" id="A0A0P8A501"/>
<evidence type="ECO:0000259" key="1">
    <source>
        <dbReference type="Pfam" id="PF04296"/>
    </source>
</evidence>
<organism evidence="2 4">
    <name type="scientific">Saliniramus fredricksonii</name>
    <dbReference type="NCBI Taxonomy" id="1653334"/>
    <lineage>
        <taxon>Bacteria</taxon>
        <taxon>Pseudomonadati</taxon>
        <taxon>Pseudomonadota</taxon>
        <taxon>Alphaproteobacteria</taxon>
        <taxon>Hyphomicrobiales</taxon>
        <taxon>Salinarimonadaceae</taxon>
        <taxon>Saliniramus</taxon>
    </lineage>
</organism>
<accession>A0A0P8A501</accession>
<proteinExistence type="predicted"/>
<evidence type="ECO:0000313" key="2">
    <source>
        <dbReference type="EMBL" id="KPQ12758.1"/>
    </source>
</evidence>
<feature type="domain" description="YlxR" evidence="1">
    <location>
        <begin position="8"/>
        <end position="83"/>
    </location>
</feature>
<evidence type="ECO:0000313" key="4">
    <source>
        <dbReference type="Proteomes" id="UP000050497"/>
    </source>
</evidence>
<dbReference type="RefSeq" id="WP_074446372.1">
    <property type="nucleotide sequence ID" value="NZ_FMBM01000003.1"/>
</dbReference>
<protein>
    <recommendedName>
        <fullName evidence="1">YlxR domain-containing protein</fullName>
    </recommendedName>
</protein>
<dbReference type="EMBL" id="FMBM01000003">
    <property type="protein sequence ID" value="SCC82565.1"/>
    <property type="molecule type" value="Genomic_DNA"/>
</dbReference>
<keyword evidence="5" id="KW-1185">Reference proteome</keyword>
<dbReference type="PANTHER" id="PTHR34215:SF1">
    <property type="entry name" value="YLXR DOMAIN-CONTAINING PROTEIN"/>
    <property type="match status" value="1"/>
</dbReference>
<dbReference type="STRING" id="1653334.GA0071312_3571"/>
<evidence type="ECO:0000313" key="5">
    <source>
        <dbReference type="Proteomes" id="UP000182800"/>
    </source>
</evidence>
<dbReference type="SUPFAM" id="SSF64376">
    <property type="entry name" value="YlxR-like"/>
    <property type="match status" value="1"/>
</dbReference>
<dbReference type="Gene3D" id="3.30.1330.30">
    <property type="match status" value="1"/>
</dbReference>
<reference evidence="3 5" key="2">
    <citation type="submission" date="2016-08" db="EMBL/GenBank/DDBJ databases">
        <authorList>
            <person name="Varghese N."/>
            <person name="Submissions Spin"/>
        </authorList>
    </citation>
    <scope>NUCLEOTIDE SEQUENCE [LARGE SCALE GENOMIC DNA]</scope>
    <source>
        <strain evidence="3 5">HL-109</strain>
    </source>
</reference>
<name>A0A0P8A501_9HYPH</name>
<sequence length="220" mass="23718">MPRREQRRTCIATREVREPDELIRFAVSPQGDVVPDLKARLPGRGAWVSARRDAVEAALRRKAFARAFKASVNAPADLADRIEADLAIDLRQALALANKAGCVVTGFHKVEGAIASGDVVVLIHAAEAAADGRRKLAQALRRCLGDGAETIPVIDFLSGDDLDLALGRSRVIHAALVAGAGSRGFLERWRRLCVFRGSIAMSDAPHEEERSLDDNEPAGL</sequence>
<comment type="caution">
    <text evidence="2">The sequence shown here is derived from an EMBL/GenBank/DDBJ whole genome shotgun (WGS) entry which is preliminary data.</text>
</comment>
<dbReference type="InterPro" id="IPR029064">
    <property type="entry name" value="Ribosomal_eL30-like_sf"/>
</dbReference>
<dbReference type="SUPFAM" id="SSF55315">
    <property type="entry name" value="L30e-like"/>
    <property type="match status" value="1"/>
</dbReference>
<evidence type="ECO:0000313" key="3">
    <source>
        <dbReference type="EMBL" id="SCC82565.1"/>
    </source>
</evidence>
<dbReference type="InterPro" id="IPR035931">
    <property type="entry name" value="YlxR-like_sf"/>
</dbReference>
<dbReference type="CDD" id="cd00279">
    <property type="entry name" value="YlxR"/>
    <property type="match status" value="1"/>
</dbReference>
<dbReference type="Proteomes" id="UP000050497">
    <property type="component" value="Unassembled WGS sequence"/>
</dbReference>
<dbReference type="Gene3D" id="3.30.1230.10">
    <property type="entry name" value="YlxR-like"/>
    <property type="match status" value="1"/>
</dbReference>
<dbReference type="InterPro" id="IPR007393">
    <property type="entry name" value="YlxR_dom"/>
</dbReference>
<dbReference type="Proteomes" id="UP000182800">
    <property type="component" value="Unassembled WGS sequence"/>
</dbReference>
<dbReference type="OrthoDB" id="9799836at2"/>
<reference evidence="2 4" key="1">
    <citation type="submission" date="2015-09" db="EMBL/GenBank/DDBJ databases">
        <title>Identification and resolution of microdiversity through metagenomic sequencing of parallel consortia.</title>
        <authorList>
            <person name="Nelson W.C."/>
            <person name="Romine M.F."/>
            <person name="Lindemann S.R."/>
        </authorList>
    </citation>
    <scope>NUCLEOTIDE SEQUENCE [LARGE SCALE GENOMIC DNA]</scope>
    <source>
        <strain evidence="2">HL-109</strain>
    </source>
</reference>
<gene>
    <name evidence="3" type="ORF">GA0071312_3571</name>
    <name evidence="2" type="ORF">HLUCCO17_01290</name>
</gene>